<dbReference type="Proteomes" id="UP000743370">
    <property type="component" value="Unassembled WGS sequence"/>
</dbReference>
<dbReference type="PANTHER" id="PTHR47967:SF46">
    <property type="entry name" value="ASPARTIC PROTEINASE NEPENTHESIN-1"/>
    <property type="match status" value="1"/>
</dbReference>
<reference evidence="5 6" key="1">
    <citation type="submission" date="2020-05" db="EMBL/GenBank/DDBJ databases">
        <title>Vigna angularis (adzuki bean) Var. LongXiaoDou No. 4 denovo assembly.</title>
        <authorList>
            <person name="Xiang H."/>
        </authorList>
    </citation>
    <scope>NUCLEOTIDE SEQUENCE [LARGE SCALE GENOMIC DNA]</scope>
    <source>
        <tissue evidence="5">Leaf</tissue>
    </source>
</reference>
<evidence type="ECO:0000256" key="1">
    <source>
        <dbReference type="ARBA" id="ARBA00007447"/>
    </source>
</evidence>
<evidence type="ECO:0000313" key="5">
    <source>
        <dbReference type="EMBL" id="KAG2402878.1"/>
    </source>
</evidence>
<dbReference type="Pfam" id="PF14543">
    <property type="entry name" value="TAXi_N"/>
    <property type="match status" value="1"/>
</dbReference>
<feature type="domain" description="Xylanase inhibitor N-terminal" evidence="4">
    <location>
        <begin position="23"/>
        <end position="139"/>
    </location>
</feature>
<comment type="caution">
    <text evidence="5">The sequence shown here is derived from an EMBL/GenBank/DDBJ whole genome shotgun (WGS) entry which is preliminary data.</text>
</comment>
<dbReference type="SUPFAM" id="SSF50630">
    <property type="entry name" value="Acid proteases"/>
    <property type="match status" value="1"/>
</dbReference>
<dbReference type="PANTHER" id="PTHR47967">
    <property type="entry name" value="OS07G0603500 PROTEIN-RELATED"/>
    <property type="match status" value="1"/>
</dbReference>
<keyword evidence="2" id="KW-0645">Protease</keyword>
<evidence type="ECO:0000256" key="2">
    <source>
        <dbReference type="ARBA" id="ARBA00022670"/>
    </source>
</evidence>
<evidence type="ECO:0000313" key="6">
    <source>
        <dbReference type="Proteomes" id="UP000743370"/>
    </source>
</evidence>
<dbReference type="AlphaFoldDB" id="A0A8T0KV61"/>
<organism evidence="5 6">
    <name type="scientific">Phaseolus angularis</name>
    <name type="common">Azuki bean</name>
    <name type="synonym">Vigna angularis</name>
    <dbReference type="NCBI Taxonomy" id="3914"/>
    <lineage>
        <taxon>Eukaryota</taxon>
        <taxon>Viridiplantae</taxon>
        <taxon>Streptophyta</taxon>
        <taxon>Embryophyta</taxon>
        <taxon>Tracheophyta</taxon>
        <taxon>Spermatophyta</taxon>
        <taxon>Magnoliopsida</taxon>
        <taxon>eudicotyledons</taxon>
        <taxon>Gunneridae</taxon>
        <taxon>Pentapetalae</taxon>
        <taxon>rosids</taxon>
        <taxon>fabids</taxon>
        <taxon>Fabales</taxon>
        <taxon>Fabaceae</taxon>
        <taxon>Papilionoideae</taxon>
        <taxon>50 kb inversion clade</taxon>
        <taxon>NPAAA clade</taxon>
        <taxon>indigoferoid/millettioid clade</taxon>
        <taxon>Phaseoleae</taxon>
        <taxon>Vigna</taxon>
    </lineage>
</organism>
<dbReference type="GO" id="GO:0008233">
    <property type="term" value="F:peptidase activity"/>
    <property type="evidence" value="ECO:0007669"/>
    <property type="project" value="UniProtKB-KW"/>
</dbReference>
<proteinExistence type="inferred from homology"/>
<keyword evidence="3" id="KW-0378">Hydrolase</keyword>
<dbReference type="InterPro" id="IPR032861">
    <property type="entry name" value="TAXi_N"/>
</dbReference>
<dbReference type="InterPro" id="IPR021109">
    <property type="entry name" value="Peptidase_aspartic_dom_sf"/>
</dbReference>
<protein>
    <recommendedName>
        <fullName evidence="4">Xylanase inhibitor N-terminal domain-containing protein</fullName>
    </recommendedName>
</protein>
<evidence type="ECO:0000259" key="4">
    <source>
        <dbReference type="Pfam" id="PF14543"/>
    </source>
</evidence>
<dbReference type="EMBL" id="JABFOF010000003">
    <property type="protein sequence ID" value="KAG2402878.1"/>
    <property type="molecule type" value="Genomic_DNA"/>
</dbReference>
<accession>A0A8T0KV61</accession>
<sequence>MSRHFFSNLNQYFRLFSLPLPPSPNFSSYHCYDSPCRFVPHPTPTHCNNCTKLHTLGRYEYSYVDGSSTTGFFSKETTTFKTSSNKQGKIENLAFGCEFKTSNPSVTGSSFNGAQGVMGLGDGPISFISQLGRKFCKCILDINNRAATMLCRFLLLSSLKILKITKQKDQSQKNKS</sequence>
<name>A0A8T0KV61_PHAAN</name>
<gene>
    <name evidence="5" type="ORF">HKW66_Vig0250980</name>
</gene>
<dbReference type="Gene3D" id="2.40.70.10">
    <property type="entry name" value="Acid Proteases"/>
    <property type="match status" value="1"/>
</dbReference>
<dbReference type="GO" id="GO:0006508">
    <property type="term" value="P:proteolysis"/>
    <property type="evidence" value="ECO:0007669"/>
    <property type="project" value="UniProtKB-KW"/>
</dbReference>
<dbReference type="InterPro" id="IPR051708">
    <property type="entry name" value="Plant_Aspart_Prot_A1"/>
</dbReference>
<evidence type="ECO:0000256" key="3">
    <source>
        <dbReference type="ARBA" id="ARBA00022801"/>
    </source>
</evidence>
<comment type="similarity">
    <text evidence="1">Belongs to the peptidase A1 family.</text>
</comment>